<dbReference type="PRINTS" id="PR01639">
    <property type="entry name" value="PROFILINMAML"/>
</dbReference>
<evidence type="ECO:0000313" key="6">
    <source>
        <dbReference type="Ensembl" id="ENSMALP00000007283.1"/>
    </source>
</evidence>
<dbReference type="AlphaFoldDB" id="A0A3Q3IQE8"/>
<dbReference type="SMART" id="SM00392">
    <property type="entry name" value="PROF"/>
    <property type="match status" value="1"/>
</dbReference>
<dbReference type="GO" id="GO:0003779">
    <property type="term" value="F:actin binding"/>
    <property type="evidence" value="ECO:0007669"/>
    <property type="project" value="UniProtKB-KW"/>
</dbReference>
<dbReference type="GO" id="GO:0005856">
    <property type="term" value="C:cytoskeleton"/>
    <property type="evidence" value="ECO:0007669"/>
    <property type="project" value="UniProtKB-SubCell"/>
</dbReference>
<dbReference type="InterPro" id="IPR005454">
    <property type="entry name" value="Profilin1/2/3_vertebrate"/>
</dbReference>
<proteinExistence type="inferred from homology"/>
<keyword evidence="4" id="KW-0206">Cytoskeleton</keyword>
<dbReference type="KEGG" id="malb:109952428"/>
<name>A0A3Q3IQE8_MONAL</name>
<dbReference type="InterPro" id="IPR048278">
    <property type="entry name" value="PFN"/>
</dbReference>
<dbReference type="Gene3D" id="3.30.450.30">
    <property type="entry name" value="Dynein light chain 2a, cytoplasmic"/>
    <property type="match status" value="1"/>
</dbReference>
<reference evidence="6" key="1">
    <citation type="submission" date="2025-05" db="UniProtKB">
        <authorList>
            <consortium name="Ensembl"/>
        </authorList>
    </citation>
    <scope>IDENTIFICATION</scope>
</reference>
<evidence type="ECO:0000256" key="3">
    <source>
        <dbReference type="ARBA" id="ARBA00022490"/>
    </source>
</evidence>
<keyword evidence="7" id="KW-1185">Reference proteome</keyword>
<dbReference type="InterPro" id="IPR036140">
    <property type="entry name" value="PFN_sf"/>
</dbReference>
<dbReference type="GO" id="GO:0005737">
    <property type="term" value="C:cytoplasm"/>
    <property type="evidence" value="ECO:0007669"/>
    <property type="project" value="TreeGrafter"/>
</dbReference>
<dbReference type="GO" id="GO:0030036">
    <property type="term" value="P:actin cytoskeleton organization"/>
    <property type="evidence" value="ECO:0007669"/>
    <property type="project" value="InterPro"/>
</dbReference>
<dbReference type="Pfam" id="PF00235">
    <property type="entry name" value="Profilin"/>
    <property type="match status" value="1"/>
</dbReference>
<evidence type="ECO:0000256" key="4">
    <source>
        <dbReference type="ARBA" id="ARBA00023212"/>
    </source>
</evidence>
<evidence type="ECO:0000256" key="1">
    <source>
        <dbReference type="ARBA" id="ARBA00004245"/>
    </source>
</evidence>
<dbReference type="SUPFAM" id="SSF55770">
    <property type="entry name" value="Profilin (actin-binding protein)"/>
    <property type="match status" value="1"/>
</dbReference>
<evidence type="ECO:0000313" key="7">
    <source>
        <dbReference type="Proteomes" id="UP000261600"/>
    </source>
</evidence>
<dbReference type="Ensembl" id="ENSMALT00000007444.1">
    <property type="protein sequence ID" value="ENSMALP00000007293.1"/>
    <property type="gene ID" value="ENSMALG00000005193.1"/>
</dbReference>
<keyword evidence="3" id="KW-0963">Cytoplasm</keyword>
<protein>
    <recommendedName>
        <fullName evidence="5">Profilin</fullName>
    </recommendedName>
</protein>
<evidence type="ECO:0000256" key="2">
    <source>
        <dbReference type="ARBA" id="ARBA00010058"/>
    </source>
</evidence>
<dbReference type="GO" id="GO:0032233">
    <property type="term" value="P:positive regulation of actin filament bundle assembly"/>
    <property type="evidence" value="ECO:0007669"/>
    <property type="project" value="TreeGrafter"/>
</dbReference>
<evidence type="ECO:0000256" key="5">
    <source>
        <dbReference type="RuleBase" id="RU003909"/>
    </source>
</evidence>
<comment type="similarity">
    <text evidence="2 5">Belongs to the profilin family.</text>
</comment>
<dbReference type="GeneID" id="109952428"/>
<dbReference type="Ensembl" id="ENSMALT00000007434.1">
    <property type="protein sequence ID" value="ENSMALP00000007283.1"/>
    <property type="gene ID" value="ENSMALG00000005193.1"/>
</dbReference>
<organism evidence="6 7">
    <name type="scientific">Monopterus albus</name>
    <name type="common">Swamp eel</name>
    <dbReference type="NCBI Taxonomy" id="43700"/>
    <lineage>
        <taxon>Eukaryota</taxon>
        <taxon>Metazoa</taxon>
        <taxon>Chordata</taxon>
        <taxon>Craniata</taxon>
        <taxon>Vertebrata</taxon>
        <taxon>Euteleostomi</taxon>
        <taxon>Actinopterygii</taxon>
        <taxon>Neopterygii</taxon>
        <taxon>Teleostei</taxon>
        <taxon>Neoteleostei</taxon>
        <taxon>Acanthomorphata</taxon>
        <taxon>Anabantaria</taxon>
        <taxon>Synbranchiformes</taxon>
        <taxon>Synbranchidae</taxon>
        <taxon>Monopterus</taxon>
    </lineage>
</organism>
<dbReference type="RefSeq" id="XP_020443154.1">
    <property type="nucleotide sequence ID" value="XM_020587498.1"/>
</dbReference>
<dbReference type="GO" id="GO:0030833">
    <property type="term" value="P:regulation of actin filament polymerization"/>
    <property type="evidence" value="ECO:0007669"/>
    <property type="project" value="TreeGrafter"/>
</dbReference>
<dbReference type="STRING" id="43700.ENSMALP00000007283"/>
<dbReference type="OrthoDB" id="421374at2759"/>
<comment type="subcellular location">
    <subcellularLocation>
        <location evidence="1">Cytoplasm</location>
        <location evidence="1">Cytoskeleton</location>
    </subcellularLocation>
</comment>
<dbReference type="PANTHER" id="PTHR13936">
    <property type="entry name" value="PROFILIN"/>
    <property type="match status" value="1"/>
</dbReference>
<dbReference type="Proteomes" id="UP000261600">
    <property type="component" value="Unplaced"/>
</dbReference>
<sequence>MSWKPYVDNLMAPDQSGNRVVAQAAICGCLPGQEAVWASSEGFACILEAEIKRLAGDRKDFGQCGPTIANRKCRLIRDNLSTEGLYTMDLKTGADAEGNTYNVCVGRSNQVIAIIMGTKDANGGQLSEKMNKLVVYLRAAGM</sequence>
<keyword evidence="5" id="KW-0009">Actin-binding</keyword>
<accession>A0A3Q3IQE8</accession>
<dbReference type="InterPro" id="IPR005455">
    <property type="entry name" value="PFN_euk"/>
</dbReference>